<keyword evidence="8" id="KW-1185">Reference proteome</keyword>
<evidence type="ECO:0000256" key="3">
    <source>
        <dbReference type="ARBA" id="ARBA00012585"/>
    </source>
</evidence>
<accession>A0AAV0JWL5</accession>
<name>A0AAV0JWL5_9ROSI</name>
<proteinExistence type="inferred from homology"/>
<evidence type="ECO:0000256" key="6">
    <source>
        <dbReference type="ARBA" id="ARBA00047606"/>
    </source>
</evidence>
<dbReference type="EMBL" id="CAMGYJ010000005">
    <property type="protein sequence ID" value="CAI0414166.1"/>
    <property type="molecule type" value="Genomic_DNA"/>
</dbReference>
<evidence type="ECO:0000256" key="5">
    <source>
        <dbReference type="ARBA" id="ARBA00022679"/>
    </source>
</evidence>
<dbReference type="Pfam" id="PF00201">
    <property type="entry name" value="UDPGT"/>
    <property type="match status" value="2"/>
</dbReference>
<evidence type="ECO:0000313" key="8">
    <source>
        <dbReference type="Proteomes" id="UP001154282"/>
    </source>
</evidence>
<dbReference type="SUPFAM" id="SSF53756">
    <property type="entry name" value="UDP-Glycosyltransferase/glycogen phosphorylase"/>
    <property type="match status" value="2"/>
</dbReference>
<dbReference type="GO" id="GO:0080043">
    <property type="term" value="F:quercetin 3-O-glucosyltransferase activity"/>
    <property type="evidence" value="ECO:0007669"/>
    <property type="project" value="TreeGrafter"/>
</dbReference>
<dbReference type="EC" id="2.4.1.115" evidence="3"/>
<keyword evidence="5" id="KW-0808">Transferase</keyword>
<comment type="catalytic activity">
    <reaction evidence="6">
        <text>an anthocyanidin + UDP-alpha-D-glucose + H(+) = an anthocyanidin 3-O-beta-D-glucoside + UDP</text>
        <dbReference type="Rhea" id="RHEA:20093"/>
        <dbReference type="ChEBI" id="CHEBI:15378"/>
        <dbReference type="ChEBI" id="CHEBI:16307"/>
        <dbReference type="ChEBI" id="CHEBI:58223"/>
        <dbReference type="ChEBI" id="CHEBI:58885"/>
        <dbReference type="ChEBI" id="CHEBI:143576"/>
        <dbReference type="EC" id="2.4.1.115"/>
    </reaction>
</comment>
<evidence type="ECO:0000313" key="7">
    <source>
        <dbReference type="EMBL" id="CAI0414166.1"/>
    </source>
</evidence>
<dbReference type="CDD" id="cd03784">
    <property type="entry name" value="GT1_Gtf-like"/>
    <property type="match status" value="2"/>
</dbReference>
<dbReference type="Gene3D" id="3.40.50.2000">
    <property type="entry name" value="Glycogen Phosphorylase B"/>
    <property type="match status" value="4"/>
</dbReference>
<dbReference type="InterPro" id="IPR035595">
    <property type="entry name" value="UDP_glycos_trans_CS"/>
</dbReference>
<keyword evidence="4" id="KW-0328">Glycosyltransferase</keyword>
<dbReference type="PANTHER" id="PTHR11926:SF1484">
    <property type="entry name" value="GLYCOSYLTRANSFERASE"/>
    <property type="match status" value="1"/>
</dbReference>
<comment type="pathway">
    <text evidence="1">Pigment biosynthesis; anthocyanin biosynthesis.</text>
</comment>
<gene>
    <name evidence="7" type="ORF">LITE_LOCUS16203</name>
</gene>
<dbReference type="FunFam" id="3.40.50.2000:FF:000057">
    <property type="entry name" value="Glycosyltransferase"/>
    <property type="match status" value="1"/>
</dbReference>
<evidence type="ECO:0000256" key="2">
    <source>
        <dbReference type="ARBA" id="ARBA00009995"/>
    </source>
</evidence>
<dbReference type="FunFam" id="3.40.50.2000:FF:000019">
    <property type="entry name" value="Glycosyltransferase"/>
    <property type="match status" value="2"/>
</dbReference>
<reference evidence="7" key="1">
    <citation type="submission" date="2022-08" db="EMBL/GenBank/DDBJ databases">
        <authorList>
            <person name="Gutierrez-Valencia J."/>
        </authorList>
    </citation>
    <scope>NUCLEOTIDE SEQUENCE</scope>
</reference>
<organism evidence="7 8">
    <name type="scientific">Linum tenue</name>
    <dbReference type="NCBI Taxonomy" id="586396"/>
    <lineage>
        <taxon>Eukaryota</taxon>
        <taxon>Viridiplantae</taxon>
        <taxon>Streptophyta</taxon>
        <taxon>Embryophyta</taxon>
        <taxon>Tracheophyta</taxon>
        <taxon>Spermatophyta</taxon>
        <taxon>Magnoliopsida</taxon>
        <taxon>eudicotyledons</taxon>
        <taxon>Gunneridae</taxon>
        <taxon>Pentapetalae</taxon>
        <taxon>rosids</taxon>
        <taxon>fabids</taxon>
        <taxon>Malpighiales</taxon>
        <taxon>Linaceae</taxon>
        <taxon>Linum</taxon>
    </lineage>
</organism>
<sequence>MVSQQRNSSDEPIHDTPHCLVVPLPATGHINPMLQFSKRLISKRIRVTLVLTRFVSKSITATTAREEEFNVRLDSISDGFDDGGMEAAESTRVYLDTFREVGSGALSRLIEKQSDAGEPVHCVVYDHCIPWCLDVAKKFGLVGAAFLTQSCAVDTIYNHVYQGLIRPPVTEQGILTLRTLPGLPPLKSEDLPSLVSKFGTYPAIFGALVGQFSNIDEADWVFCNSVYELENEAADWLSKRLPKLTTIGPTIPSMYLDKRLKADVDYGFSIFKPSNELCMNWLANKPNGSVVYVSFGSLASLGPAQMEELFSGLNNSGHYFLWVVRKTEETKLPKNYCFNPEKGLIVSWCSQLEVLASGAVGCFVTHCGWNSTLEGLSLGVPMVAMPQWTDQPTNAKFIRDVWGMGVRAEGGGDGLVKREEIERCVREVMGGERGEEIRRNGDKWKNVMKDAVSEGGSSDRCISQFAGSLINQVLKRVEAANFGAYTDTFRQVGTLTLTQLIQKQSDAGDSVHCVVYDSCLPWCLDVAKSFGLMAAPFFTQSCAVDSIYNHVRDGLIESTPLPWLPPLETRDLPSFVNDTGDNPGVLEMFKGQFSNLDQADWVICNTVYELEQQAVDWLTRRWPNFITIGPTIPSMYLDKQFPNDTDYGFSIFKPMNEICMNWLGDKPKGSVVYVSFGSLADLGTEQMVELCFGLKNSGHYFLWVVRESEQSKLPYDFSSTGEEQKGLIVSWCPQLRVLASGAVGCFLTHCGWNSTLEALSLGVAMVAMPRWSDQTTNAKFIEDEWGVGVRAREGGDGLVKREEIERCVREVMEGEKAVEIRRNGDKWKKVMKDAVSEDGSSDRNVREFVDSLIRVCLW</sequence>
<comment type="caution">
    <text evidence="7">The sequence shown here is derived from an EMBL/GenBank/DDBJ whole genome shotgun (WGS) entry which is preliminary data.</text>
</comment>
<dbReference type="GO" id="GO:0032787">
    <property type="term" value="P:monocarboxylic acid metabolic process"/>
    <property type="evidence" value="ECO:0007669"/>
    <property type="project" value="UniProtKB-ARBA"/>
</dbReference>
<dbReference type="Proteomes" id="UP001154282">
    <property type="component" value="Unassembled WGS sequence"/>
</dbReference>
<dbReference type="InterPro" id="IPR002213">
    <property type="entry name" value="UDP_glucos_trans"/>
</dbReference>
<dbReference type="GO" id="GO:0047213">
    <property type="term" value="F:anthocyanidin 3-O-glucosyltransferase activity"/>
    <property type="evidence" value="ECO:0007669"/>
    <property type="project" value="UniProtKB-EC"/>
</dbReference>
<dbReference type="GO" id="GO:0080044">
    <property type="term" value="F:quercetin 7-O-glucosyltransferase activity"/>
    <property type="evidence" value="ECO:0007669"/>
    <property type="project" value="TreeGrafter"/>
</dbReference>
<dbReference type="AlphaFoldDB" id="A0AAV0JWL5"/>
<protein>
    <recommendedName>
        <fullName evidence="3">anthocyanidin 3-O-glucosyltransferase</fullName>
        <ecNumber evidence="3">2.4.1.115</ecNumber>
    </recommendedName>
</protein>
<comment type="similarity">
    <text evidence="2">Belongs to the UDP-glycosyltransferase family.</text>
</comment>
<evidence type="ECO:0000256" key="1">
    <source>
        <dbReference type="ARBA" id="ARBA00004935"/>
    </source>
</evidence>
<evidence type="ECO:0000256" key="4">
    <source>
        <dbReference type="ARBA" id="ARBA00022676"/>
    </source>
</evidence>
<dbReference type="PANTHER" id="PTHR11926">
    <property type="entry name" value="GLUCOSYL/GLUCURONOSYL TRANSFERASES"/>
    <property type="match status" value="1"/>
</dbReference>
<dbReference type="PROSITE" id="PS00375">
    <property type="entry name" value="UDPGT"/>
    <property type="match status" value="1"/>
</dbReference>